<sequence>MQKLEDFLNQKVALYNQPNFITLDPVSIPHLFKKKQDIEIMGFWAAMLAWGQRVTIINKCKELIALMDGAPHDFIMNHQDNDLKRMLNFKHRTFNATDTLYFIEFFKTHYSSFDSLEDAFLPFKKNDEFRTEFVELSMATKTEKENNSMVCLSSRLAENTIEGNLNYFRSYFFSLPDYPRRTIKHVSSPLQKSTCKRLNMFLRWMVRKDNCGVDFGLWSRIKPSWLICPCDLHVDRVGRKLGLITRKQTDWQTALELTDSLRQLDPLDPVKYDFALFGLGVEEKFAKTF</sequence>
<dbReference type="NCBIfam" id="TIGR02757">
    <property type="entry name" value="TIGR02757 family protein"/>
    <property type="match status" value="1"/>
</dbReference>
<evidence type="ECO:0000313" key="2">
    <source>
        <dbReference type="Proteomes" id="UP000660024"/>
    </source>
</evidence>
<keyword evidence="2" id="KW-1185">Reference proteome</keyword>
<reference evidence="1 2" key="1">
    <citation type="submission" date="2020-12" db="EMBL/GenBank/DDBJ databases">
        <title>Bacterial novel species Pedobacter sp. SD-b isolated from soil.</title>
        <authorList>
            <person name="Jung H.-Y."/>
        </authorList>
    </citation>
    <scope>NUCLEOTIDE SEQUENCE [LARGE SCALE GENOMIC DNA]</scope>
    <source>
        <strain evidence="1 2">SD-b</strain>
    </source>
</reference>
<dbReference type="Pfam" id="PF09674">
    <property type="entry name" value="DUF2400"/>
    <property type="match status" value="1"/>
</dbReference>
<organism evidence="1 2">
    <name type="scientific">Pedobacter segetis</name>
    <dbReference type="NCBI Taxonomy" id="2793069"/>
    <lineage>
        <taxon>Bacteria</taxon>
        <taxon>Pseudomonadati</taxon>
        <taxon>Bacteroidota</taxon>
        <taxon>Sphingobacteriia</taxon>
        <taxon>Sphingobacteriales</taxon>
        <taxon>Sphingobacteriaceae</taxon>
        <taxon>Pedobacter</taxon>
    </lineage>
</organism>
<name>A0ABS1BHS7_9SPHI</name>
<comment type="caution">
    <text evidence="1">The sequence shown here is derived from an EMBL/GenBank/DDBJ whole genome shotgun (WGS) entry which is preliminary data.</text>
</comment>
<accession>A0ABS1BHS7</accession>
<dbReference type="Proteomes" id="UP000660024">
    <property type="component" value="Unassembled WGS sequence"/>
</dbReference>
<protein>
    <submittedName>
        <fullName evidence="1">TIGR02757 family protein</fullName>
    </submittedName>
</protein>
<dbReference type="InterPro" id="IPR014127">
    <property type="entry name" value="CHP02757"/>
</dbReference>
<evidence type="ECO:0000313" key="1">
    <source>
        <dbReference type="EMBL" id="MBK0382444.1"/>
    </source>
</evidence>
<dbReference type="EMBL" id="JAEHFY010000006">
    <property type="protein sequence ID" value="MBK0382444.1"/>
    <property type="molecule type" value="Genomic_DNA"/>
</dbReference>
<proteinExistence type="predicted"/>
<gene>
    <name evidence="1" type="ORF">I5M32_05665</name>
</gene>